<protein>
    <submittedName>
        <fullName evidence="1">Uncharacterized protein</fullName>
    </submittedName>
</protein>
<evidence type="ECO:0000313" key="2">
    <source>
        <dbReference type="Proteomes" id="UP000765509"/>
    </source>
</evidence>
<gene>
    <name evidence="1" type="ORF">O181_129164</name>
</gene>
<reference evidence="1" key="1">
    <citation type="submission" date="2021-03" db="EMBL/GenBank/DDBJ databases">
        <title>Draft genome sequence of rust myrtle Austropuccinia psidii MF-1, a brazilian biotype.</title>
        <authorList>
            <person name="Quecine M.C."/>
            <person name="Pachon D.M.R."/>
            <person name="Bonatelli M.L."/>
            <person name="Correr F.H."/>
            <person name="Franceschini L.M."/>
            <person name="Leite T.F."/>
            <person name="Margarido G.R.A."/>
            <person name="Almeida C.A."/>
            <person name="Ferrarezi J.A."/>
            <person name="Labate C.A."/>
        </authorList>
    </citation>
    <scope>NUCLEOTIDE SEQUENCE</scope>
    <source>
        <strain evidence="1">MF-1</strain>
    </source>
</reference>
<dbReference type="Proteomes" id="UP000765509">
    <property type="component" value="Unassembled WGS sequence"/>
</dbReference>
<sequence>MSETDEADNTIWIYWTNSETNEDSQDLWISQNFQGLNNERQIWGLPIIESFKRPIIQTIPFIKFEDLFGNEDITQGTPTEACSSQLPGSNLSKLEFMDILNYDGIKGNLNNDYWNEISICIQI</sequence>
<organism evidence="1 2">
    <name type="scientific">Austropuccinia psidii MF-1</name>
    <dbReference type="NCBI Taxonomy" id="1389203"/>
    <lineage>
        <taxon>Eukaryota</taxon>
        <taxon>Fungi</taxon>
        <taxon>Dikarya</taxon>
        <taxon>Basidiomycota</taxon>
        <taxon>Pucciniomycotina</taxon>
        <taxon>Pucciniomycetes</taxon>
        <taxon>Pucciniales</taxon>
        <taxon>Sphaerophragmiaceae</taxon>
        <taxon>Austropuccinia</taxon>
    </lineage>
</organism>
<dbReference type="AlphaFoldDB" id="A0A9Q3L1D6"/>
<dbReference type="EMBL" id="AVOT02134281">
    <property type="protein sequence ID" value="MBW0589449.1"/>
    <property type="molecule type" value="Genomic_DNA"/>
</dbReference>
<proteinExistence type="predicted"/>
<keyword evidence="2" id="KW-1185">Reference proteome</keyword>
<comment type="caution">
    <text evidence="1">The sequence shown here is derived from an EMBL/GenBank/DDBJ whole genome shotgun (WGS) entry which is preliminary data.</text>
</comment>
<accession>A0A9Q3L1D6</accession>
<evidence type="ECO:0000313" key="1">
    <source>
        <dbReference type="EMBL" id="MBW0589449.1"/>
    </source>
</evidence>
<name>A0A9Q3L1D6_9BASI</name>